<evidence type="ECO:0000256" key="5">
    <source>
        <dbReference type="ARBA" id="ARBA00023136"/>
    </source>
</evidence>
<gene>
    <name evidence="7" type="ORF">ACA1_045370</name>
</gene>
<dbReference type="OMA" id="FCHFSGI"/>
<feature type="transmembrane region" description="Helical" evidence="6">
    <location>
        <begin position="333"/>
        <end position="353"/>
    </location>
</feature>
<feature type="transmembrane region" description="Helical" evidence="6">
    <location>
        <begin position="34"/>
        <end position="56"/>
    </location>
</feature>
<evidence type="ECO:0000256" key="2">
    <source>
        <dbReference type="ARBA" id="ARBA00005731"/>
    </source>
</evidence>
<organism evidence="7 8">
    <name type="scientific">Acanthamoeba castellanii (strain ATCC 30010 / Neff)</name>
    <dbReference type="NCBI Taxonomy" id="1257118"/>
    <lineage>
        <taxon>Eukaryota</taxon>
        <taxon>Amoebozoa</taxon>
        <taxon>Discosea</taxon>
        <taxon>Longamoebia</taxon>
        <taxon>Centramoebida</taxon>
        <taxon>Acanthamoebidae</taxon>
        <taxon>Acanthamoeba</taxon>
    </lineage>
</organism>
<dbReference type="GeneID" id="14919278"/>
<keyword evidence="4 6" id="KW-1133">Transmembrane helix</keyword>
<dbReference type="OrthoDB" id="426527at2759"/>
<evidence type="ECO:0000313" key="8">
    <source>
        <dbReference type="Proteomes" id="UP000011083"/>
    </source>
</evidence>
<keyword evidence="8" id="KW-1185">Reference proteome</keyword>
<evidence type="ECO:0000256" key="3">
    <source>
        <dbReference type="ARBA" id="ARBA00022692"/>
    </source>
</evidence>
<keyword evidence="5 6" id="KW-0472">Membrane</keyword>
<dbReference type="PANTHER" id="PTHR16119:SF17">
    <property type="entry name" value="TRANSMEMBRANE PROTEIN 144"/>
    <property type="match status" value="1"/>
</dbReference>
<accession>L8GZT0</accession>
<keyword evidence="3 6" id="KW-0812">Transmembrane</keyword>
<dbReference type="Proteomes" id="UP000011083">
    <property type="component" value="Unassembled WGS sequence"/>
</dbReference>
<feature type="transmembrane region" description="Helical" evidence="6">
    <location>
        <begin position="274"/>
        <end position="295"/>
    </location>
</feature>
<dbReference type="GO" id="GO:0016020">
    <property type="term" value="C:membrane"/>
    <property type="evidence" value="ECO:0007669"/>
    <property type="project" value="UniProtKB-SubCell"/>
</dbReference>
<comment type="subcellular location">
    <subcellularLocation>
        <location evidence="1">Membrane</location>
        <topology evidence="1">Multi-pass membrane protein</topology>
    </subcellularLocation>
</comment>
<protein>
    <submittedName>
        <fullName evidence="7">Transmembrane protein, putative</fullName>
    </submittedName>
</protein>
<feature type="transmembrane region" description="Helical" evidence="6">
    <location>
        <begin position="6"/>
        <end position="22"/>
    </location>
</feature>
<dbReference type="VEuPathDB" id="AmoebaDB:ACA1_045370"/>
<evidence type="ECO:0000256" key="6">
    <source>
        <dbReference type="SAM" id="Phobius"/>
    </source>
</evidence>
<feature type="transmembrane region" description="Helical" evidence="6">
    <location>
        <begin position="197"/>
        <end position="216"/>
    </location>
</feature>
<dbReference type="PANTHER" id="PTHR16119">
    <property type="entry name" value="TRANSMEMBRANE PROTEIN 144"/>
    <property type="match status" value="1"/>
</dbReference>
<dbReference type="KEGG" id="acan:ACA1_045370"/>
<evidence type="ECO:0000256" key="4">
    <source>
        <dbReference type="ARBA" id="ARBA00022989"/>
    </source>
</evidence>
<feature type="transmembrane region" description="Helical" evidence="6">
    <location>
        <begin position="301"/>
        <end position="324"/>
    </location>
</feature>
<feature type="transmembrane region" description="Helical" evidence="6">
    <location>
        <begin position="121"/>
        <end position="140"/>
    </location>
</feature>
<evidence type="ECO:0000256" key="1">
    <source>
        <dbReference type="ARBA" id="ARBA00004141"/>
    </source>
</evidence>
<proteinExistence type="inferred from homology"/>
<dbReference type="GO" id="GO:0015144">
    <property type="term" value="F:carbohydrate transmembrane transporter activity"/>
    <property type="evidence" value="ECO:0007669"/>
    <property type="project" value="InterPro"/>
</dbReference>
<comment type="similarity">
    <text evidence="2">Belongs to the TMEM144 family.</text>
</comment>
<dbReference type="EMBL" id="KB007952">
    <property type="protein sequence ID" value="ELR18505.1"/>
    <property type="molecule type" value="Genomic_DNA"/>
</dbReference>
<dbReference type="InterPro" id="IPR010651">
    <property type="entry name" value="Sugar_transport"/>
</dbReference>
<dbReference type="RefSeq" id="XP_004340544.1">
    <property type="nucleotide sequence ID" value="XM_004340496.1"/>
</dbReference>
<name>L8GZT0_ACACF</name>
<dbReference type="InterPro" id="IPR012435">
    <property type="entry name" value="TMEM144"/>
</dbReference>
<dbReference type="Pfam" id="PF07857">
    <property type="entry name" value="TMEM144"/>
    <property type="match status" value="1"/>
</dbReference>
<dbReference type="AlphaFoldDB" id="L8GZT0"/>
<reference evidence="7 8" key="1">
    <citation type="journal article" date="2013" name="Genome Biol.">
        <title>Genome of Acanthamoeba castellanii highlights extensive lateral gene transfer and early evolution of tyrosine kinase signaling.</title>
        <authorList>
            <person name="Clarke M."/>
            <person name="Lohan A.J."/>
            <person name="Liu B."/>
            <person name="Lagkouvardos I."/>
            <person name="Roy S."/>
            <person name="Zafar N."/>
            <person name="Bertelli C."/>
            <person name="Schilde C."/>
            <person name="Kianianmomeni A."/>
            <person name="Burglin T.R."/>
            <person name="Frech C."/>
            <person name="Turcotte B."/>
            <person name="Kopec K.O."/>
            <person name="Synnott J.M."/>
            <person name="Choo C."/>
            <person name="Paponov I."/>
            <person name="Finkler A."/>
            <person name="Soon Heng Tan C."/>
            <person name="Hutchins A.P."/>
            <person name="Weinmeier T."/>
            <person name="Rattei T."/>
            <person name="Chu J.S."/>
            <person name="Gimenez G."/>
            <person name="Irimia M."/>
            <person name="Rigden D.J."/>
            <person name="Fitzpatrick D.A."/>
            <person name="Lorenzo-Morales J."/>
            <person name="Bateman A."/>
            <person name="Chiu C.H."/>
            <person name="Tang P."/>
            <person name="Hegemann P."/>
            <person name="Fromm H."/>
            <person name="Raoult D."/>
            <person name="Greub G."/>
            <person name="Miranda-Saavedra D."/>
            <person name="Chen N."/>
            <person name="Nash P."/>
            <person name="Ginger M.L."/>
            <person name="Horn M."/>
            <person name="Schaap P."/>
            <person name="Caler L."/>
            <person name="Loftus B."/>
        </authorList>
    </citation>
    <scope>NUCLEOTIDE SEQUENCE [LARGE SCALE GENOMIC DNA]</scope>
    <source>
        <strain evidence="7 8">Neff</strain>
    </source>
</reference>
<sequence length="356" mass="38651">MQAWLGYIAAAVAVLCFGSNFVPVKKFETGDGMFFQWILCTGIWLTGLVVNGIQGWPRFEPIAMIGGVLWCTGNLLTVPIIKMIGLGLGLLIWGLTNLIMGWATGTFGLFGLDSNEIKTPWLNYLGISLAVLSVGLYAFVKPTVKKIGEDDEHQQVDEEYRSVNGGKPDDYLLNNGGHHEHKAQDDSFAFLENLPPVWKRVAGVLMAVLAGLFYGVNFDPPQWLIDHSNKENGNSTAGLDYVWSHFCGIFMASTAYFLLYCVLKRNKPVVYPEVVLPGVISGVMWAVAQSCFFVANQGLGMTVSFPIIATGPGAVGCLWGIILFGEIRGLRNFAFFGAAVVLNAVGVALITLGKSL</sequence>
<evidence type="ECO:0000313" key="7">
    <source>
        <dbReference type="EMBL" id="ELR18505.1"/>
    </source>
</evidence>
<feature type="transmembrane region" description="Helical" evidence="6">
    <location>
        <begin position="88"/>
        <end position="109"/>
    </location>
</feature>
<feature type="transmembrane region" description="Helical" evidence="6">
    <location>
        <begin position="242"/>
        <end position="262"/>
    </location>
</feature>